<dbReference type="Gene3D" id="2.20.100.10">
    <property type="entry name" value="Thrombospondin type-1 (TSP1) repeat"/>
    <property type="match status" value="1"/>
</dbReference>
<accession>A0A3Q4GNI4</accession>
<evidence type="ECO:0000256" key="8">
    <source>
        <dbReference type="ARBA" id="ARBA00039941"/>
    </source>
</evidence>
<dbReference type="InterPro" id="IPR009030">
    <property type="entry name" value="Growth_fac_rcpt_cys_sf"/>
</dbReference>
<comment type="caution">
    <text evidence="11">Lacks conserved residue(s) required for the propagation of feature annotation.</text>
</comment>
<dbReference type="Proteomes" id="UP000261580">
    <property type="component" value="Unassembled WGS sequence"/>
</dbReference>
<dbReference type="SMART" id="SM00209">
    <property type="entry name" value="TSP1"/>
    <property type="match status" value="1"/>
</dbReference>
<dbReference type="PANTHER" id="PTHR11348:SF18">
    <property type="entry name" value="CCN FAMILY MEMBER 1"/>
    <property type="match status" value="1"/>
</dbReference>
<dbReference type="InterPro" id="IPR006207">
    <property type="entry name" value="Cys_knot_C"/>
</dbReference>
<dbReference type="GeneTree" id="ENSGT00940000155151"/>
<organism evidence="15 16">
    <name type="scientific">Neolamprologus brichardi</name>
    <name type="common">Fairy cichlid</name>
    <name type="synonym">Lamprologus brichardi</name>
    <dbReference type="NCBI Taxonomy" id="32507"/>
    <lineage>
        <taxon>Eukaryota</taxon>
        <taxon>Metazoa</taxon>
        <taxon>Chordata</taxon>
        <taxon>Craniata</taxon>
        <taxon>Vertebrata</taxon>
        <taxon>Euteleostomi</taxon>
        <taxon>Actinopterygii</taxon>
        <taxon>Neopterygii</taxon>
        <taxon>Teleostei</taxon>
        <taxon>Neoteleostei</taxon>
        <taxon>Acanthomorphata</taxon>
        <taxon>Ovalentaria</taxon>
        <taxon>Cichlomorphae</taxon>
        <taxon>Cichliformes</taxon>
        <taxon>Cichlidae</taxon>
        <taxon>African cichlids</taxon>
        <taxon>Pseudocrenilabrinae</taxon>
        <taxon>Lamprologini</taxon>
        <taxon>Neolamprologus</taxon>
    </lineage>
</organism>
<dbReference type="InterPro" id="IPR000884">
    <property type="entry name" value="TSP1_rpt"/>
</dbReference>
<evidence type="ECO:0000256" key="9">
    <source>
        <dbReference type="ARBA" id="ARBA00042204"/>
    </source>
</evidence>
<dbReference type="PANTHER" id="PTHR11348">
    <property type="entry name" value="CONNECTIVE TISSUE GROWTH FACTOR-RELATED"/>
    <property type="match status" value="1"/>
</dbReference>
<dbReference type="PROSITE" id="PS50184">
    <property type="entry name" value="VWFC_2"/>
    <property type="match status" value="1"/>
</dbReference>
<feature type="domain" description="IGFBP N-terminal" evidence="14">
    <location>
        <begin position="45"/>
        <end position="114"/>
    </location>
</feature>
<reference evidence="15" key="1">
    <citation type="submission" date="2025-08" db="UniProtKB">
        <authorList>
            <consortium name="Ensembl"/>
        </authorList>
    </citation>
    <scope>IDENTIFICATION</scope>
</reference>
<dbReference type="PROSITE" id="PS51323">
    <property type="entry name" value="IGFBP_N_2"/>
    <property type="match status" value="1"/>
</dbReference>
<dbReference type="Pfam" id="PF00219">
    <property type="entry name" value="IGFBP"/>
    <property type="match status" value="1"/>
</dbReference>
<dbReference type="SUPFAM" id="SSF57603">
    <property type="entry name" value="FnI-like domain"/>
    <property type="match status" value="1"/>
</dbReference>
<dbReference type="GO" id="GO:0019838">
    <property type="term" value="F:growth factor binding"/>
    <property type="evidence" value="ECO:0007669"/>
    <property type="project" value="UniProtKB-KW"/>
</dbReference>
<sequence length="345" mass="38243">CHIRYSASLISARKSDDYSFKPGTSNSFELIEEQIQPTLILHGPVSASCPKDCQCPLEVPTCADSVSLVLDSCGCCKVCARQLFEDCSKTQPCDAAKGLECNFGGSDKGVCRAKLNGRTCEYNSKIYQNGETFHPNCKHQCTCIDGAVGCVSLCPREFSLPLLGCAKLRRVKVPGGCCEQLVCSEETEAQMDHMFARGVQCMPQTTAWSPCSKSCGSGVSTRLTNRNKQCKLVKETRICEIQPIHKGQKCSHRGKASHPVHLSYAGCRSLKKLQRRYCGSCSDGQCCRPHRTRTMPLHFRCKNGETFRRMVMTIKSCKCNLDCSNNAKKTPELYRPLDDIHKLKI</sequence>
<keyword evidence="6" id="KW-1015">Disulfide bond</keyword>
<dbReference type="PROSITE" id="PS01208">
    <property type="entry name" value="VWFC_1"/>
    <property type="match status" value="1"/>
</dbReference>
<evidence type="ECO:0000256" key="3">
    <source>
        <dbReference type="ARBA" id="ARBA00022525"/>
    </source>
</evidence>
<dbReference type="GO" id="GO:0005178">
    <property type="term" value="F:integrin binding"/>
    <property type="evidence" value="ECO:0007669"/>
    <property type="project" value="TreeGrafter"/>
</dbReference>
<dbReference type="InterPro" id="IPR006208">
    <property type="entry name" value="Glyco_hormone_CN"/>
</dbReference>
<dbReference type="InterPro" id="IPR050941">
    <property type="entry name" value="CCN"/>
</dbReference>
<evidence type="ECO:0000256" key="5">
    <source>
        <dbReference type="ARBA" id="ARBA00022729"/>
    </source>
</evidence>
<dbReference type="Pfam" id="PF00007">
    <property type="entry name" value="Cys_knot"/>
    <property type="match status" value="1"/>
</dbReference>
<keyword evidence="7" id="KW-0340">Growth factor binding</keyword>
<dbReference type="GO" id="GO:0051240">
    <property type="term" value="P:positive regulation of multicellular organismal process"/>
    <property type="evidence" value="ECO:0007669"/>
    <property type="project" value="UniProtKB-ARBA"/>
</dbReference>
<evidence type="ECO:0000256" key="10">
    <source>
        <dbReference type="ARBA" id="ARBA00042351"/>
    </source>
</evidence>
<dbReference type="Gene3D" id="2.10.70.10">
    <property type="entry name" value="Complement Module, domain 1"/>
    <property type="match status" value="1"/>
</dbReference>
<keyword evidence="16" id="KW-1185">Reference proteome</keyword>
<evidence type="ECO:0000259" key="14">
    <source>
        <dbReference type="PROSITE" id="PS51323"/>
    </source>
</evidence>
<dbReference type="Pfam" id="PF00093">
    <property type="entry name" value="VWC"/>
    <property type="match status" value="1"/>
</dbReference>
<keyword evidence="3" id="KW-0964">Secreted</keyword>
<dbReference type="SMART" id="SM00041">
    <property type="entry name" value="CT"/>
    <property type="match status" value="1"/>
</dbReference>
<comment type="subcellular location">
    <subcellularLocation>
        <location evidence="1">Secreted</location>
    </subcellularLocation>
</comment>
<dbReference type="GO" id="GO:0031012">
    <property type="term" value="C:extracellular matrix"/>
    <property type="evidence" value="ECO:0007669"/>
    <property type="project" value="TreeGrafter"/>
</dbReference>
<evidence type="ECO:0000259" key="12">
    <source>
        <dbReference type="PROSITE" id="PS01225"/>
    </source>
</evidence>
<evidence type="ECO:0000313" key="16">
    <source>
        <dbReference type="Proteomes" id="UP000261580"/>
    </source>
</evidence>
<dbReference type="GO" id="GO:0045597">
    <property type="term" value="P:positive regulation of cell differentiation"/>
    <property type="evidence" value="ECO:0007669"/>
    <property type="project" value="TreeGrafter"/>
</dbReference>
<evidence type="ECO:0000256" key="2">
    <source>
        <dbReference type="ARBA" id="ARBA00008125"/>
    </source>
</evidence>
<reference evidence="15" key="2">
    <citation type="submission" date="2025-09" db="UniProtKB">
        <authorList>
            <consortium name="Ensembl"/>
        </authorList>
    </citation>
    <scope>IDENTIFICATION</scope>
</reference>
<evidence type="ECO:0000256" key="7">
    <source>
        <dbReference type="ARBA" id="ARBA00023183"/>
    </source>
</evidence>
<evidence type="ECO:0000256" key="1">
    <source>
        <dbReference type="ARBA" id="ARBA00004613"/>
    </source>
</evidence>
<evidence type="ECO:0000256" key="6">
    <source>
        <dbReference type="ARBA" id="ARBA00023157"/>
    </source>
</evidence>
<dbReference type="GO" id="GO:0007155">
    <property type="term" value="P:cell adhesion"/>
    <property type="evidence" value="ECO:0007669"/>
    <property type="project" value="TreeGrafter"/>
</dbReference>
<dbReference type="GO" id="GO:0030335">
    <property type="term" value="P:positive regulation of cell migration"/>
    <property type="evidence" value="ECO:0007669"/>
    <property type="project" value="TreeGrafter"/>
</dbReference>
<comment type="similarity">
    <text evidence="2">Belongs to the CCN family.</text>
</comment>
<dbReference type="GO" id="GO:0008201">
    <property type="term" value="F:heparin binding"/>
    <property type="evidence" value="ECO:0007669"/>
    <property type="project" value="TreeGrafter"/>
</dbReference>
<dbReference type="SUPFAM" id="SSF82895">
    <property type="entry name" value="TSP-1 type 1 repeat"/>
    <property type="match status" value="1"/>
</dbReference>
<dbReference type="FunFam" id="2.10.70.10:FF:000015">
    <property type="entry name" value="CYR61 isoform 1"/>
    <property type="match status" value="1"/>
</dbReference>
<dbReference type="SUPFAM" id="SSF57184">
    <property type="entry name" value="Growth factor receptor domain"/>
    <property type="match status" value="1"/>
</dbReference>
<dbReference type="GO" id="GO:0005615">
    <property type="term" value="C:extracellular space"/>
    <property type="evidence" value="ECO:0007669"/>
    <property type="project" value="TreeGrafter"/>
</dbReference>
<keyword evidence="4" id="KW-0597">Phosphoprotein</keyword>
<dbReference type="Pfam" id="PF19035">
    <property type="entry name" value="TSP1_CCN"/>
    <property type="match status" value="1"/>
</dbReference>
<dbReference type="PROSITE" id="PS50092">
    <property type="entry name" value="TSP1"/>
    <property type="match status" value="1"/>
</dbReference>
<evidence type="ECO:0000256" key="4">
    <source>
        <dbReference type="ARBA" id="ARBA00022553"/>
    </source>
</evidence>
<dbReference type="Bgee" id="ENSNBRG00000007936">
    <property type="expression patterns" value="Expressed in zone of skin and 4 other cell types or tissues"/>
</dbReference>
<dbReference type="PROSITE" id="PS01225">
    <property type="entry name" value="CTCK_2"/>
    <property type="match status" value="1"/>
</dbReference>
<dbReference type="InterPro" id="IPR036383">
    <property type="entry name" value="TSP1_rpt_sf"/>
</dbReference>
<dbReference type="AlphaFoldDB" id="A0A3Q4GNI4"/>
<dbReference type="GO" id="GO:0007165">
    <property type="term" value="P:signal transduction"/>
    <property type="evidence" value="ECO:0007669"/>
    <property type="project" value="InterPro"/>
</dbReference>
<dbReference type="SMART" id="SM00214">
    <property type="entry name" value="VWC"/>
    <property type="match status" value="1"/>
</dbReference>
<dbReference type="SMART" id="SM00121">
    <property type="entry name" value="IB"/>
    <property type="match status" value="1"/>
</dbReference>
<feature type="domain" description="CTCK" evidence="12">
    <location>
        <begin position="250"/>
        <end position="324"/>
    </location>
</feature>
<dbReference type="PROSITE" id="PS01185">
    <property type="entry name" value="CTCK_1"/>
    <property type="match status" value="1"/>
</dbReference>
<dbReference type="Ensembl" id="ENSNBRT00000010839.1">
    <property type="protein sequence ID" value="ENSNBRP00000010546.1"/>
    <property type="gene ID" value="ENSNBRG00000007936.1"/>
</dbReference>
<dbReference type="InterPro" id="IPR043973">
    <property type="entry name" value="TSP1_CCN"/>
</dbReference>
<protein>
    <recommendedName>
        <fullName evidence="8">CCN family member 1</fullName>
    </recommendedName>
    <alternativeName>
        <fullName evidence="10">Cellular communication network factor 1</fullName>
    </alternativeName>
    <alternativeName>
        <fullName evidence="9">Protein CYR61</fullName>
    </alternativeName>
</protein>
<feature type="domain" description="VWFC" evidence="13">
    <location>
        <begin position="118"/>
        <end position="184"/>
    </location>
</feature>
<dbReference type="InterPro" id="IPR001007">
    <property type="entry name" value="VWF_dom"/>
</dbReference>
<dbReference type="InterPro" id="IPR000867">
    <property type="entry name" value="IGFBP-like"/>
</dbReference>
<proteinExistence type="inferred from homology"/>
<evidence type="ECO:0000259" key="13">
    <source>
        <dbReference type="PROSITE" id="PS50184"/>
    </source>
</evidence>
<evidence type="ECO:0000256" key="11">
    <source>
        <dbReference type="PROSITE-ProRule" id="PRU00039"/>
    </source>
</evidence>
<evidence type="ECO:0000313" key="15">
    <source>
        <dbReference type="Ensembl" id="ENSNBRP00000010546.1"/>
    </source>
</evidence>
<keyword evidence="5" id="KW-0732">Signal</keyword>
<name>A0A3Q4GNI4_NEOBR</name>